<accession>A0ABR4E678</accession>
<dbReference type="Proteomes" id="UP001600888">
    <property type="component" value="Unassembled WGS sequence"/>
</dbReference>
<organism evidence="2 3">
    <name type="scientific">Diaporthe vaccinii</name>
    <dbReference type="NCBI Taxonomy" id="105482"/>
    <lineage>
        <taxon>Eukaryota</taxon>
        <taxon>Fungi</taxon>
        <taxon>Dikarya</taxon>
        <taxon>Ascomycota</taxon>
        <taxon>Pezizomycotina</taxon>
        <taxon>Sordariomycetes</taxon>
        <taxon>Sordariomycetidae</taxon>
        <taxon>Diaporthales</taxon>
        <taxon>Diaporthaceae</taxon>
        <taxon>Diaporthe</taxon>
        <taxon>Diaporthe eres species complex</taxon>
    </lineage>
</organism>
<proteinExistence type="predicted"/>
<sequence>MAAQPAQPALPLPASPGWYQHANKLTLRQKGTSLVLRENITDWPSLGPHESLASGRRDSSSSGSSLESGDKDGPDLSDDGSVEEFPLKWHNDHCDELLDYESPFIDTWPGEDWLTTHIERGDRSVSNEQLYNDSTSQQWLQRLAGLSRSDFHTLKFSPGRAFRSKVPLFQDQDTGDEYQIAMYLYNRLVYTDCPRDSIQFNERARPLDKVIYQETPSETTQQGAELPRFVIPLGPLAIRTEHRIPDPPSEFGPPTELTDYQVVINAENEAMPLWILCSRRTLKERHQAYGGRNRQLPIFKGLMEHGQYGYDAACILDSVHRLRDRLSYEESCDIVRRTRAVVDPVTRHATVEKMEELIGGPVPENLN</sequence>
<protein>
    <recommendedName>
        <fullName evidence="4">HNH nuclease domain-containing protein</fullName>
    </recommendedName>
</protein>
<feature type="compositionally biased region" description="Low complexity" evidence="1">
    <location>
        <begin position="50"/>
        <end position="67"/>
    </location>
</feature>
<feature type="region of interest" description="Disordered" evidence="1">
    <location>
        <begin position="42"/>
        <end position="83"/>
    </location>
</feature>
<evidence type="ECO:0000313" key="3">
    <source>
        <dbReference type="Proteomes" id="UP001600888"/>
    </source>
</evidence>
<gene>
    <name evidence="2" type="ORF">FJTKL_15070</name>
</gene>
<evidence type="ECO:0008006" key="4">
    <source>
        <dbReference type="Google" id="ProtNLM"/>
    </source>
</evidence>
<evidence type="ECO:0000313" key="2">
    <source>
        <dbReference type="EMBL" id="KAL2277941.1"/>
    </source>
</evidence>
<name>A0ABR4E678_9PEZI</name>
<evidence type="ECO:0000256" key="1">
    <source>
        <dbReference type="SAM" id="MobiDB-lite"/>
    </source>
</evidence>
<dbReference type="EMBL" id="JBAWTH010000092">
    <property type="protein sequence ID" value="KAL2277941.1"/>
    <property type="molecule type" value="Genomic_DNA"/>
</dbReference>
<reference evidence="2 3" key="1">
    <citation type="submission" date="2024-03" db="EMBL/GenBank/DDBJ databases">
        <title>A high-quality draft genome sequence of Diaporthe vaccinii, a causative agent of upright dieback and viscid rot disease in cranberry plants.</title>
        <authorList>
            <person name="Sarrasin M."/>
            <person name="Lang B.F."/>
            <person name="Burger G."/>
        </authorList>
    </citation>
    <scope>NUCLEOTIDE SEQUENCE [LARGE SCALE GENOMIC DNA]</scope>
    <source>
        <strain evidence="2 3">IS7</strain>
    </source>
</reference>
<comment type="caution">
    <text evidence="2">The sequence shown here is derived from an EMBL/GenBank/DDBJ whole genome shotgun (WGS) entry which is preliminary data.</text>
</comment>
<keyword evidence="3" id="KW-1185">Reference proteome</keyword>